<dbReference type="RefSeq" id="WP_349639511.1">
    <property type="nucleotide sequence ID" value="NZ_CP090958.1"/>
</dbReference>
<evidence type="ECO:0000313" key="2">
    <source>
        <dbReference type="Proteomes" id="UP001209083"/>
    </source>
</evidence>
<evidence type="ECO:0008006" key="3">
    <source>
        <dbReference type="Google" id="ProtNLM"/>
    </source>
</evidence>
<name>A0ABY8QUJ5_9MICO</name>
<keyword evidence="2" id="KW-1185">Reference proteome</keyword>
<proteinExistence type="predicted"/>
<reference evidence="1 2" key="1">
    <citation type="submission" date="2023-05" db="EMBL/GenBank/DDBJ databases">
        <title>Lithophilousrod everest ZFBP1038 complete genpme.</title>
        <authorList>
            <person name="Tian M."/>
        </authorList>
    </citation>
    <scope>NUCLEOTIDE SEQUENCE [LARGE SCALE GENOMIC DNA]</scope>
    <source>
        <strain evidence="1 2">ZFBP1038</strain>
    </source>
</reference>
<accession>A0ABY8QUJ5</accession>
<gene>
    <name evidence="1" type="ORF">LWF01_02750</name>
</gene>
<sequence>MIKVKTQVRPERLTLVQHTRFGWVVICRVNMQVIGTWPTLKAAHDAATEHATTDILLRIVNVIGGRA</sequence>
<organism evidence="1 2">
    <name type="scientific">Saxibacter everestensis</name>
    <dbReference type="NCBI Taxonomy" id="2909229"/>
    <lineage>
        <taxon>Bacteria</taxon>
        <taxon>Bacillati</taxon>
        <taxon>Actinomycetota</taxon>
        <taxon>Actinomycetes</taxon>
        <taxon>Micrococcales</taxon>
        <taxon>Brevibacteriaceae</taxon>
        <taxon>Saxibacter</taxon>
    </lineage>
</organism>
<dbReference type="Proteomes" id="UP001209083">
    <property type="component" value="Chromosome"/>
</dbReference>
<evidence type="ECO:0000313" key="1">
    <source>
        <dbReference type="EMBL" id="WGW12707.1"/>
    </source>
</evidence>
<protein>
    <recommendedName>
        <fullName evidence="3">BON domain-containing protein</fullName>
    </recommendedName>
</protein>
<dbReference type="EMBL" id="CP090958">
    <property type="protein sequence ID" value="WGW12707.1"/>
    <property type="molecule type" value="Genomic_DNA"/>
</dbReference>